<dbReference type="Proteomes" id="UP000196581">
    <property type="component" value="Unassembled WGS sequence"/>
</dbReference>
<dbReference type="PANTHER" id="PTHR39337">
    <property type="entry name" value="BLR5642 PROTEIN"/>
    <property type="match status" value="1"/>
</dbReference>
<dbReference type="PANTHER" id="PTHR39337:SF1">
    <property type="entry name" value="BLR5642 PROTEIN"/>
    <property type="match status" value="1"/>
</dbReference>
<sequence>MGGAFFTIGHSNRSLEEFLALLEESAVELVVDVRRLPGSSKHPQFDEDALGGSLDTAEVELVPSPALTGRRPVSRTAPFEVNAWWQNRSFHNYADHALSDEFADALDELRAWGSEKRVAVMCAEAVWWRCHRRIIADHLLAHGESVQHIMGAEKTMDAKLSDGARVGEDGRVTYPATAQG</sequence>
<name>A0A1X6XJ34_9MICO</name>
<dbReference type="EMBL" id="FWFF01000017">
    <property type="protein sequence ID" value="SLM99304.1"/>
    <property type="molecule type" value="Genomic_DNA"/>
</dbReference>
<dbReference type="InterPro" id="IPR007438">
    <property type="entry name" value="DUF488"/>
</dbReference>
<evidence type="ECO:0000313" key="1">
    <source>
        <dbReference type="EMBL" id="SLM99304.1"/>
    </source>
</evidence>
<reference evidence="2" key="1">
    <citation type="submission" date="2017-02" db="EMBL/GenBank/DDBJ databases">
        <authorList>
            <person name="Dridi B."/>
        </authorList>
    </citation>
    <scope>NUCLEOTIDE SEQUENCE [LARGE SCALE GENOMIC DNA]</scope>
    <source>
        <strain evidence="2">B Co 03.10</strain>
    </source>
</reference>
<accession>A0A1X6XJ34</accession>
<dbReference type="AlphaFoldDB" id="A0A1X6XJ34"/>
<protein>
    <recommendedName>
        <fullName evidence="3">DUF488 domain-containing protein</fullName>
    </recommendedName>
</protein>
<dbReference type="PIRSF" id="PIRSF024492">
    <property type="entry name" value="UCP024492"/>
    <property type="match status" value="1"/>
</dbReference>
<dbReference type="Pfam" id="PF04343">
    <property type="entry name" value="DUF488"/>
    <property type="match status" value="1"/>
</dbReference>
<gene>
    <name evidence="1" type="ORF">FM105_10770</name>
</gene>
<keyword evidence="2" id="KW-1185">Reference proteome</keyword>
<evidence type="ECO:0000313" key="2">
    <source>
        <dbReference type="Proteomes" id="UP000196581"/>
    </source>
</evidence>
<evidence type="ECO:0008006" key="3">
    <source>
        <dbReference type="Google" id="ProtNLM"/>
    </source>
</evidence>
<dbReference type="RefSeq" id="WP_087008414.1">
    <property type="nucleotide sequence ID" value="NZ_FWFF01000017.1"/>
</dbReference>
<dbReference type="InterPro" id="IPR014519">
    <property type="entry name" value="UCP024492"/>
</dbReference>
<proteinExistence type="predicted"/>
<organism evidence="1 2">
    <name type="scientific">Brevibacterium yomogidense</name>
    <dbReference type="NCBI Taxonomy" id="946573"/>
    <lineage>
        <taxon>Bacteria</taxon>
        <taxon>Bacillati</taxon>
        <taxon>Actinomycetota</taxon>
        <taxon>Actinomycetes</taxon>
        <taxon>Micrococcales</taxon>
        <taxon>Brevibacteriaceae</taxon>
        <taxon>Brevibacterium</taxon>
    </lineage>
</organism>